<evidence type="ECO:0000313" key="1">
    <source>
        <dbReference type="EMBL" id="KAK3722329.1"/>
    </source>
</evidence>
<comment type="caution">
    <text evidence="1">The sequence shown here is derived from an EMBL/GenBank/DDBJ whole genome shotgun (WGS) entry which is preliminary data.</text>
</comment>
<dbReference type="Proteomes" id="UP001283361">
    <property type="component" value="Unassembled WGS sequence"/>
</dbReference>
<dbReference type="EMBL" id="JAWDGP010007375">
    <property type="protein sequence ID" value="KAK3722329.1"/>
    <property type="molecule type" value="Genomic_DNA"/>
</dbReference>
<evidence type="ECO:0000313" key="2">
    <source>
        <dbReference type="Proteomes" id="UP001283361"/>
    </source>
</evidence>
<organism evidence="1 2">
    <name type="scientific">Elysia crispata</name>
    <name type="common">lettuce slug</name>
    <dbReference type="NCBI Taxonomy" id="231223"/>
    <lineage>
        <taxon>Eukaryota</taxon>
        <taxon>Metazoa</taxon>
        <taxon>Spiralia</taxon>
        <taxon>Lophotrochozoa</taxon>
        <taxon>Mollusca</taxon>
        <taxon>Gastropoda</taxon>
        <taxon>Heterobranchia</taxon>
        <taxon>Euthyneura</taxon>
        <taxon>Panpulmonata</taxon>
        <taxon>Sacoglossa</taxon>
        <taxon>Placobranchoidea</taxon>
        <taxon>Plakobranchidae</taxon>
        <taxon>Elysia</taxon>
    </lineage>
</organism>
<name>A0AAE0XXE5_9GAST</name>
<sequence>MGGPGQACEDDLDLKKLTATHWGGTSSAAPQESCTSSRSGQNIGTRCTADNYFGAYLPLLQVSGYCFCEDIKIVDSLQLINPLPTRDARMGQSKVFDVQTAASVPHLPTIGATRSAHYGNYTGVLKDEIKFNSVIRNVSLTWSFKFSRSSIESRGYTINSR</sequence>
<keyword evidence="2" id="KW-1185">Reference proteome</keyword>
<reference evidence="1" key="1">
    <citation type="journal article" date="2023" name="G3 (Bethesda)">
        <title>A reference genome for the long-term kleptoplast-retaining sea slug Elysia crispata morphotype clarki.</title>
        <authorList>
            <person name="Eastman K.E."/>
            <person name="Pendleton A.L."/>
            <person name="Shaikh M.A."/>
            <person name="Suttiyut T."/>
            <person name="Ogas R."/>
            <person name="Tomko P."/>
            <person name="Gavelis G."/>
            <person name="Widhalm J.R."/>
            <person name="Wisecaver J.H."/>
        </authorList>
    </citation>
    <scope>NUCLEOTIDE SEQUENCE</scope>
    <source>
        <strain evidence="1">ECLA1</strain>
    </source>
</reference>
<dbReference type="AlphaFoldDB" id="A0AAE0XXE5"/>
<proteinExistence type="predicted"/>
<protein>
    <submittedName>
        <fullName evidence="1">Uncharacterized protein</fullName>
    </submittedName>
</protein>
<gene>
    <name evidence="1" type="ORF">RRG08_041934</name>
</gene>
<accession>A0AAE0XXE5</accession>